<dbReference type="Proteomes" id="UP001501495">
    <property type="component" value="Unassembled WGS sequence"/>
</dbReference>
<evidence type="ECO:0008006" key="4">
    <source>
        <dbReference type="Google" id="ProtNLM"/>
    </source>
</evidence>
<organism evidence="2 3">
    <name type="scientific">Nocardioides fonticola</name>
    <dbReference type="NCBI Taxonomy" id="450363"/>
    <lineage>
        <taxon>Bacteria</taxon>
        <taxon>Bacillati</taxon>
        <taxon>Actinomycetota</taxon>
        <taxon>Actinomycetes</taxon>
        <taxon>Propionibacteriales</taxon>
        <taxon>Nocardioidaceae</taxon>
        <taxon>Nocardioides</taxon>
    </lineage>
</organism>
<feature type="compositionally biased region" description="Basic and acidic residues" evidence="1">
    <location>
        <begin position="1"/>
        <end position="18"/>
    </location>
</feature>
<reference evidence="3" key="1">
    <citation type="journal article" date="2019" name="Int. J. Syst. Evol. Microbiol.">
        <title>The Global Catalogue of Microorganisms (GCM) 10K type strain sequencing project: providing services to taxonomists for standard genome sequencing and annotation.</title>
        <authorList>
            <consortium name="The Broad Institute Genomics Platform"/>
            <consortium name="The Broad Institute Genome Sequencing Center for Infectious Disease"/>
            <person name="Wu L."/>
            <person name="Ma J."/>
        </authorList>
    </citation>
    <scope>NUCLEOTIDE SEQUENCE [LARGE SCALE GENOMIC DNA]</scope>
    <source>
        <strain evidence="3">JCM 16703</strain>
    </source>
</reference>
<evidence type="ECO:0000313" key="2">
    <source>
        <dbReference type="EMBL" id="GAA4123297.1"/>
    </source>
</evidence>
<name>A0ABP7XPD3_9ACTN</name>
<gene>
    <name evidence="2" type="ORF">GCM10022215_29860</name>
</gene>
<protein>
    <recommendedName>
        <fullName evidence="4">HNH endonuclease</fullName>
    </recommendedName>
</protein>
<feature type="compositionally biased region" description="Low complexity" evidence="1">
    <location>
        <begin position="84"/>
        <end position="96"/>
    </location>
</feature>
<feature type="region of interest" description="Disordered" evidence="1">
    <location>
        <begin position="81"/>
        <end position="116"/>
    </location>
</feature>
<evidence type="ECO:0000313" key="3">
    <source>
        <dbReference type="Proteomes" id="UP001501495"/>
    </source>
</evidence>
<proteinExistence type="predicted"/>
<evidence type="ECO:0000256" key="1">
    <source>
        <dbReference type="SAM" id="MobiDB-lite"/>
    </source>
</evidence>
<sequence length="116" mass="12939">MSWSSSDRRSRLPSDWPKRVAATRRRAGGRCEGISLAGEPRWHVEHCPGPGSDCDHDQRGDDHRLGNLRWLSAECHARKTQHEAQAAAAARRAALRLPREDHPGAPPPPCLEDRGR</sequence>
<comment type="caution">
    <text evidence="2">The sequence shown here is derived from an EMBL/GenBank/DDBJ whole genome shotgun (WGS) entry which is preliminary data.</text>
</comment>
<feature type="region of interest" description="Disordered" evidence="1">
    <location>
        <begin position="1"/>
        <end position="27"/>
    </location>
</feature>
<keyword evidence="3" id="KW-1185">Reference proteome</keyword>
<dbReference type="EMBL" id="BAAAZH010000023">
    <property type="protein sequence ID" value="GAA4123297.1"/>
    <property type="molecule type" value="Genomic_DNA"/>
</dbReference>
<accession>A0ABP7XPD3</accession>